<dbReference type="EMBL" id="CP111016">
    <property type="protein sequence ID" value="WAR06303.1"/>
    <property type="molecule type" value="Genomic_DNA"/>
</dbReference>
<keyword evidence="4" id="KW-0325">Glycoprotein</keyword>
<gene>
    <name evidence="8" type="ORF">MAR_021672</name>
</gene>
<dbReference type="InterPro" id="IPR007110">
    <property type="entry name" value="Ig-like_dom"/>
</dbReference>
<dbReference type="Gene3D" id="2.60.40.10">
    <property type="entry name" value="Immunoglobulins"/>
    <property type="match status" value="5"/>
</dbReference>
<dbReference type="PANTHER" id="PTHR11640:SF158">
    <property type="entry name" value="V-SET AND IMMUNOGLOBULIN DOMAIN-CONTAINING PROTEIN 10-LIKE 2"/>
    <property type="match status" value="1"/>
</dbReference>
<sequence>SPSRPLCTINTTTISTNAVILEGTDCIISCTSEAFPTPITYSWSTPGRGLVYEKKLFLKNVTHTSDNGQYTLTVNNTMDPTVGNAETGTNTTAFSVAIQFGPKVDLPETYDILMDSVLNYSCSFIPGEPSQTSLYWTRSGDNRTWHSQFASISSVQKSDAGLYTCTAMNRMMPTGYPTRNGNESLVSDFHFTEHTGTVNVTKSEYSNATLTCTVDSNPPSTINIRKDDKMKKSVYNSIHMVYTIANLTCWDAGRYTCDGSTPRRSPDLDIKLNFTAKLHGKATLQYTVFAYPVPSPSQFVWKRCIRSENCSYLANLSGKTDVTTKGLSSNLTILDIDINDFGVYSISVDNGIGKELVEEMYLQPGGPPDSPTAFDVIEESIGETQATLTWKHGFNNDVNVSDNELAENINYTLNQLRPGKKYYVELFASNAEGISMSVNATFTTLVRIVINPEGPSAAVVGGSIGGSICAVLAIGGVIFGVMKFRNVGNKKDEEILPSKQHTDELQVDEDDGMFKFDNLF</sequence>
<dbReference type="InterPro" id="IPR013783">
    <property type="entry name" value="Ig-like_fold"/>
</dbReference>
<evidence type="ECO:0000256" key="4">
    <source>
        <dbReference type="ARBA" id="ARBA00023180"/>
    </source>
</evidence>
<dbReference type="CDD" id="cd00096">
    <property type="entry name" value="Ig"/>
    <property type="match status" value="1"/>
</dbReference>
<dbReference type="InterPro" id="IPR036116">
    <property type="entry name" value="FN3_sf"/>
</dbReference>
<reference evidence="8" key="1">
    <citation type="submission" date="2022-11" db="EMBL/GenBank/DDBJ databases">
        <title>Centuries of genome instability and evolution in soft-shell clam transmissible cancer (bioRxiv).</title>
        <authorList>
            <person name="Hart S.F.M."/>
            <person name="Yonemitsu M.A."/>
            <person name="Giersch R.M."/>
            <person name="Beal B.F."/>
            <person name="Arriagada G."/>
            <person name="Davis B.W."/>
            <person name="Ostrander E.A."/>
            <person name="Goff S.P."/>
            <person name="Metzger M.J."/>
        </authorList>
    </citation>
    <scope>NUCLEOTIDE SEQUENCE</scope>
    <source>
        <strain evidence="8">MELC-2E11</strain>
        <tissue evidence="8">Siphon/mantle</tissue>
    </source>
</reference>
<comment type="subcellular location">
    <subcellularLocation>
        <location evidence="1">Membrane</location>
        <topology evidence="1">Single-pass type I membrane protein</topology>
    </subcellularLocation>
</comment>
<dbReference type="PANTHER" id="PTHR11640">
    <property type="entry name" value="NEPHRIN"/>
    <property type="match status" value="1"/>
</dbReference>
<evidence type="ECO:0000313" key="9">
    <source>
        <dbReference type="Proteomes" id="UP001164746"/>
    </source>
</evidence>
<dbReference type="SMART" id="SM00409">
    <property type="entry name" value="IG"/>
    <property type="match status" value="3"/>
</dbReference>
<evidence type="ECO:0000313" key="8">
    <source>
        <dbReference type="EMBL" id="WAR06303.1"/>
    </source>
</evidence>
<dbReference type="Pfam" id="PF13895">
    <property type="entry name" value="Ig_2"/>
    <property type="match status" value="1"/>
</dbReference>
<keyword evidence="2 6" id="KW-0472">Membrane</keyword>
<evidence type="ECO:0000256" key="6">
    <source>
        <dbReference type="SAM" id="Phobius"/>
    </source>
</evidence>
<evidence type="ECO:0000259" key="7">
    <source>
        <dbReference type="PROSITE" id="PS50835"/>
    </source>
</evidence>
<feature type="transmembrane region" description="Helical" evidence="6">
    <location>
        <begin position="457"/>
        <end position="481"/>
    </location>
</feature>
<dbReference type="PROSITE" id="PS50835">
    <property type="entry name" value="IG_LIKE"/>
    <property type="match status" value="3"/>
</dbReference>
<organism evidence="8 9">
    <name type="scientific">Mya arenaria</name>
    <name type="common">Soft-shell clam</name>
    <dbReference type="NCBI Taxonomy" id="6604"/>
    <lineage>
        <taxon>Eukaryota</taxon>
        <taxon>Metazoa</taxon>
        <taxon>Spiralia</taxon>
        <taxon>Lophotrochozoa</taxon>
        <taxon>Mollusca</taxon>
        <taxon>Bivalvia</taxon>
        <taxon>Autobranchia</taxon>
        <taxon>Heteroconchia</taxon>
        <taxon>Euheterodonta</taxon>
        <taxon>Imparidentia</taxon>
        <taxon>Neoheterodontei</taxon>
        <taxon>Myida</taxon>
        <taxon>Myoidea</taxon>
        <taxon>Myidae</taxon>
        <taxon>Mya</taxon>
    </lineage>
</organism>
<dbReference type="CDD" id="cd00063">
    <property type="entry name" value="FN3"/>
    <property type="match status" value="1"/>
</dbReference>
<evidence type="ECO:0000256" key="5">
    <source>
        <dbReference type="ARBA" id="ARBA00023319"/>
    </source>
</evidence>
<feature type="domain" description="Ig-like" evidence="7">
    <location>
        <begin position="102"/>
        <end position="186"/>
    </location>
</feature>
<evidence type="ECO:0000256" key="3">
    <source>
        <dbReference type="ARBA" id="ARBA00023157"/>
    </source>
</evidence>
<dbReference type="SUPFAM" id="SSF49265">
    <property type="entry name" value="Fibronectin type III"/>
    <property type="match status" value="1"/>
</dbReference>
<evidence type="ECO:0000256" key="2">
    <source>
        <dbReference type="ARBA" id="ARBA00023136"/>
    </source>
</evidence>
<keyword evidence="6" id="KW-1133">Transmembrane helix</keyword>
<dbReference type="InterPro" id="IPR003961">
    <property type="entry name" value="FN3_dom"/>
</dbReference>
<evidence type="ECO:0000256" key="1">
    <source>
        <dbReference type="ARBA" id="ARBA00004479"/>
    </source>
</evidence>
<feature type="non-terminal residue" evidence="8">
    <location>
        <position position="520"/>
    </location>
</feature>
<keyword evidence="5" id="KW-0393">Immunoglobulin domain</keyword>
<keyword evidence="9" id="KW-1185">Reference proteome</keyword>
<dbReference type="SMART" id="SM00060">
    <property type="entry name" value="FN3"/>
    <property type="match status" value="1"/>
</dbReference>
<proteinExistence type="predicted"/>
<feature type="domain" description="Ig-like" evidence="7">
    <location>
        <begin position="5"/>
        <end position="95"/>
    </location>
</feature>
<accession>A0ABY7E8B0</accession>
<name>A0ABY7E8B0_MYAAR</name>
<dbReference type="InterPro" id="IPR036179">
    <property type="entry name" value="Ig-like_dom_sf"/>
</dbReference>
<dbReference type="InterPro" id="IPR051275">
    <property type="entry name" value="Cell_adhesion_signaling"/>
</dbReference>
<keyword evidence="6" id="KW-0812">Transmembrane</keyword>
<dbReference type="SUPFAM" id="SSF48726">
    <property type="entry name" value="Immunoglobulin"/>
    <property type="match status" value="2"/>
</dbReference>
<dbReference type="Proteomes" id="UP001164746">
    <property type="component" value="Chromosome 5"/>
</dbReference>
<feature type="domain" description="Ig-like" evidence="7">
    <location>
        <begin position="206"/>
        <end position="273"/>
    </location>
</feature>
<protein>
    <recommendedName>
        <fullName evidence="7">Ig-like domain-containing protein</fullName>
    </recommendedName>
</protein>
<dbReference type="InterPro" id="IPR003599">
    <property type="entry name" value="Ig_sub"/>
</dbReference>
<keyword evidence="3" id="KW-1015">Disulfide bond</keyword>